<accession>A0A931FLM4</accession>
<evidence type="ECO:0000313" key="2">
    <source>
        <dbReference type="Proteomes" id="UP000645610"/>
    </source>
</evidence>
<dbReference type="Proteomes" id="UP000645610">
    <property type="component" value="Unassembled WGS sequence"/>
</dbReference>
<evidence type="ECO:0000313" key="1">
    <source>
        <dbReference type="EMBL" id="MBF9140834.1"/>
    </source>
</evidence>
<reference evidence="1 2" key="1">
    <citation type="submission" date="2020-11" db="EMBL/GenBank/DDBJ databases">
        <authorList>
            <person name="Kim M.K."/>
        </authorList>
    </citation>
    <scope>NUCLEOTIDE SEQUENCE [LARGE SCALE GENOMIC DNA]</scope>
    <source>
        <strain evidence="1 2">BT439</strain>
    </source>
</reference>
<proteinExistence type="predicted"/>
<dbReference type="RefSeq" id="WP_196285170.1">
    <property type="nucleotide sequence ID" value="NZ_JADQDP010000001.1"/>
</dbReference>
<gene>
    <name evidence="1" type="ORF">I2I01_04265</name>
</gene>
<comment type="caution">
    <text evidence="1">The sequence shown here is derived from an EMBL/GenBank/DDBJ whole genome shotgun (WGS) entry which is preliminary data.</text>
</comment>
<name>A0A931FLM4_9BACT</name>
<dbReference type="AlphaFoldDB" id="A0A931FLM4"/>
<dbReference type="EMBL" id="JADQDP010000001">
    <property type="protein sequence ID" value="MBF9140834.1"/>
    <property type="molecule type" value="Genomic_DNA"/>
</dbReference>
<sequence length="86" mass="9584">MKTLLRKLQACWHLLRAPRYFLYTALDAEANLHRWNYSEKVLGGDVSNLLAFGVEIGNDDQEATEGIAALLNDAGGIRPAAQWPDE</sequence>
<protein>
    <submittedName>
        <fullName evidence="1">Uncharacterized protein</fullName>
    </submittedName>
</protein>
<organism evidence="1 2">
    <name type="scientific">Hymenobacter properus</name>
    <dbReference type="NCBI Taxonomy" id="2791026"/>
    <lineage>
        <taxon>Bacteria</taxon>
        <taxon>Pseudomonadati</taxon>
        <taxon>Bacteroidota</taxon>
        <taxon>Cytophagia</taxon>
        <taxon>Cytophagales</taxon>
        <taxon>Hymenobacteraceae</taxon>
        <taxon>Hymenobacter</taxon>
    </lineage>
</organism>
<keyword evidence="2" id="KW-1185">Reference proteome</keyword>